<dbReference type="Pfam" id="PF00240">
    <property type="entry name" value="ubiquitin"/>
    <property type="match status" value="1"/>
</dbReference>
<keyword evidence="3" id="KW-1185">Reference proteome</keyword>
<proteinExistence type="predicted"/>
<dbReference type="Proteomes" id="UP000481858">
    <property type="component" value="Unassembled WGS sequence"/>
</dbReference>
<dbReference type="SUPFAM" id="SSF54236">
    <property type="entry name" value="Ubiquitin-like"/>
    <property type="match status" value="1"/>
</dbReference>
<dbReference type="InterPro" id="IPR019956">
    <property type="entry name" value="Ubiquitin_dom"/>
</dbReference>
<dbReference type="EMBL" id="WUBL01000010">
    <property type="protein sequence ID" value="KAF2971846.1"/>
    <property type="molecule type" value="Genomic_DNA"/>
</dbReference>
<comment type="caution">
    <text evidence="2">The sequence shown here is derived from an EMBL/GenBank/DDBJ whole genome shotgun (WGS) entry which is preliminary data.</text>
</comment>
<feature type="domain" description="Ubiquitin-like" evidence="1">
    <location>
        <begin position="130"/>
        <end position="205"/>
    </location>
</feature>
<reference evidence="2 3" key="1">
    <citation type="submission" date="2019-12" db="EMBL/GenBank/DDBJ databases">
        <title>Draft genome sequence of the ascomycete Xylaria multiplex DSM 110363.</title>
        <authorList>
            <person name="Buettner E."/>
            <person name="Kellner H."/>
        </authorList>
    </citation>
    <scope>NUCLEOTIDE SEQUENCE [LARGE SCALE GENOMIC DNA]</scope>
    <source>
        <strain evidence="2 3">DSM 110363</strain>
    </source>
</reference>
<dbReference type="InterPro" id="IPR000626">
    <property type="entry name" value="Ubiquitin-like_dom"/>
</dbReference>
<dbReference type="Gene3D" id="3.10.20.90">
    <property type="entry name" value="Phosphatidylinositol 3-kinase Catalytic Subunit, Chain A, domain 1"/>
    <property type="match status" value="1"/>
</dbReference>
<sequence length="375" mass="41374">MWIDVKADCPFMIKIYAGGVNVVSGEHSLETIETKMRRLDLLSENKNIQDYIVAPQQLWIDGFAVAPGVVRQFVAMPLGMGYSVEAQLTGQETVGGLQFEITPSLPQKRIVSLRRPRQPYTPSGNSYDGYFVRIKTLTGKTVPIQCSSSDTIENIKEYFQDIEGTPPGQQRLIFDFKQLEDGRTLSDYGVRKNDELHVVLRLRGGGWYGPMGVAAGGKIDQVIYEDRNSPSIWATDSTITIPVHILTTTMFRDVTGHKPPPCPISAATYANAGLPFFDLPEEPSGISGAFDGVKSVNEINVDRGMASGEEPNVKPRVVMIRRDEGGTAGGWVNPETIHDPDGLVNPNGPLRAFRTLQTLRDELDPNNGRGDEYFD</sequence>
<dbReference type="AlphaFoldDB" id="A0A7C8ITE8"/>
<evidence type="ECO:0000313" key="3">
    <source>
        <dbReference type="Proteomes" id="UP000481858"/>
    </source>
</evidence>
<evidence type="ECO:0000259" key="1">
    <source>
        <dbReference type="PROSITE" id="PS50053"/>
    </source>
</evidence>
<protein>
    <recommendedName>
        <fullName evidence="1">Ubiquitin-like domain-containing protein</fullName>
    </recommendedName>
</protein>
<dbReference type="InterPro" id="IPR050158">
    <property type="entry name" value="Ubiquitin_ubiquitin-like"/>
</dbReference>
<dbReference type="InParanoid" id="A0A7C8ITE8"/>
<dbReference type="PANTHER" id="PTHR10666">
    <property type="entry name" value="UBIQUITIN"/>
    <property type="match status" value="1"/>
</dbReference>
<organism evidence="2 3">
    <name type="scientific">Xylaria multiplex</name>
    <dbReference type="NCBI Taxonomy" id="323545"/>
    <lineage>
        <taxon>Eukaryota</taxon>
        <taxon>Fungi</taxon>
        <taxon>Dikarya</taxon>
        <taxon>Ascomycota</taxon>
        <taxon>Pezizomycotina</taxon>
        <taxon>Sordariomycetes</taxon>
        <taxon>Xylariomycetidae</taxon>
        <taxon>Xylariales</taxon>
        <taxon>Xylariaceae</taxon>
        <taxon>Xylaria</taxon>
    </lineage>
</organism>
<evidence type="ECO:0000313" key="2">
    <source>
        <dbReference type="EMBL" id="KAF2971846.1"/>
    </source>
</evidence>
<dbReference type="PRINTS" id="PR00348">
    <property type="entry name" value="UBIQUITIN"/>
</dbReference>
<dbReference type="PROSITE" id="PS50053">
    <property type="entry name" value="UBIQUITIN_2"/>
    <property type="match status" value="1"/>
</dbReference>
<accession>A0A7C8ITE8</accession>
<dbReference type="FunFam" id="3.10.20.90:FF:000160">
    <property type="entry name" value="Polyubiquitin-C"/>
    <property type="match status" value="1"/>
</dbReference>
<dbReference type="SMART" id="SM00213">
    <property type="entry name" value="UBQ"/>
    <property type="match status" value="1"/>
</dbReference>
<dbReference type="OrthoDB" id="428577at2759"/>
<gene>
    <name evidence="2" type="ORF">GQX73_g1661</name>
</gene>
<dbReference type="InterPro" id="IPR029071">
    <property type="entry name" value="Ubiquitin-like_domsf"/>
</dbReference>
<name>A0A7C8ITE8_9PEZI</name>